<feature type="coiled-coil region" evidence="1">
    <location>
        <begin position="252"/>
        <end position="279"/>
    </location>
</feature>
<organism evidence="3 4">
    <name type="scientific">Linum trigynum</name>
    <dbReference type="NCBI Taxonomy" id="586398"/>
    <lineage>
        <taxon>Eukaryota</taxon>
        <taxon>Viridiplantae</taxon>
        <taxon>Streptophyta</taxon>
        <taxon>Embryophyta</taxon>
        <taxon>Tracheophyta</taxon>
        <taxon>Spermatophyta</taxon>
        <taxon>Magnoliopsida</taxon>
        <taxon>eudicotyledons</taxon>
        <taxon>Gunneridae</taxon>
        <taxon>Pentapetalae</taxon>
        <taxon>rosids</taxon>
        <taxon>fabids</taxon>
        <taxon>Malpighiales</taxon>
        <taxon>Linaceae</taxon>
        <taxon>Linum</taxon>
    </lineage>
</organism>
<feature type="coiled-coil region" evidence="1">
    <location>
        <begin position="82"/>
        <end position="221"/>
    </location>
</feature>
<reference evidence="3 4" key="1">
    <citation type="submission" date="2024-04" db="EMBL/GenBank/DDBJ databases">
        <authorList>
            <person name="Fracassetti M."/>
        </authorList>
    </citation>
    <scope>NUCLEOTIDE SEQUENCE [LARGE SCALE GENOMIC DNA]</scope>
</reference>
<dbReference type="Proteomes" id="UP001497516">
    <property type="component" value="Chromosome 7"/>
</dbReference>
<proteinExistence type="predicted"/>
<sequence length="409" mass="45096">MEDEKKKKRNKKKKNKQNKASEDDAPAVAADHVTNGVNDHKPTIQIAAVPNVDANSASDVHRDNGLDETALKEEISRLHGENESHLRKESGLEEKIKELQDQNNAHVQKQASLEGAIKALISANDISVIKQADFEEKNKQLSIEKDSYMQKETDLEMKIAQLQHEKDSWLEKEYSSKETIVKQNVDITRLKMQVVELEENKSNLLKENQVLVERISDLQSRILTLDKSFSSENSSDQLTKNPHEDDKVNSQIEAALALVDKLITENAELVEKVNELYAKLDQKGAQLDQSSGIESDGIVENTEILGTLASPAESVKNIPALNGVLDSIEMGMPVVPITVPSEADSGEIVQIPLDETEDENNSEAPQDVVGDDSGDDNTPFSDAPLIGAPFRLISFVASYVSGADLVNRS</sequence>
<keyword evidence="1" id="KW-0175">Coiled coil</keyword>
<accession>A0AAV2FR43</accession>
<evidence type="ECO:0000256" key="1">
    <source>
        <dbReference type="SAM" id="Coils"/>
    </source>
</evidence>
<evidence type="ECO:0000256" key="2">
    <source>
        <dbReference type="SAM" id="MobiDB-lite"/>
    </source>
</evidence>
<gene>
    <name evidence="3" type="ORF">LTRI10_LOCUS40521</name>
</gene>
<protein>
    <submittedName>
        <fullName evidence="3">Uncharacterized protein</fullName>
    </submittedName>
</protein>
<dbReference type="EMBL" id="OZ034820">
    <property type="protein sequence ID" value="CAL1400389.1"/>
    <property type="molecule type" value="Genomic_DNA"/>
</dbReference>
<evidence type="ECO:0000313" key="4">
    <source>
        <dbReference type="Proteomes" id="UP001497516"/>
    </source>
</evidence>
<feature type="region of interest" description="Disordered" evidence="2">
    <location>
        <begin position="1"/>
        <end position="40"/>
    </location>
</feature>
<name>A0AAV2FR43_9ROSI</name>
<keyword evidence="4" id="KW-1185">Reference proteome</keyword>
<evidence type="ECO:0000313" key="3">
    <source>
        <dbReference type="EMBL" id="CAL1400389.1"/>
    </source>
</evidence>
<dbReference type="AlphaFoldDB" id="A0AAV2FR43"/>
<feature type="compositionally biased region" description="Basic residues" evidence="2">
    <location>
        <begin position="1"/>
        <end position="17"/>
    </location>
</feature>
<feature type="region of interest" description="Disordered" evidence="2">
    <location>
        <begin position="354"/>
        <end position="384"/>
    </location>
</feature>